<accession>A0A8X6LTG9</accession>
<dbReference type="GO" id="GO:0000978">
    <property type="term" value="F:RNA polymerase II cis-regulatory region sequence-specific DNA binding"/>
    <property type="evidence" value="ECO:0007669"/>
    <property type="project" value="TreeGrafter"/>
</dbReference>
<keyword evidence="2" id="KW-0217">Developmental protein</keyword>
<keyword evidence="5 6" id="KW-0539">Nucleus</keyword>
<feature type="compositionally biased region" description="Polar residues" evidence="8">
    <location>
        <begin position="226"/>
        <end position="235"/>
    </location>
</feature>
<gene>
    <name evidence="10" type="primary">DMBX1</name>
    <name evidence="10" type="ORF">TNCT_632751</name>
</gene>
<evidence type="ECO:0000256" key="3">
    <source>
        <dbReference type="ARBA" id="ARBA00023125"/>
    </source>
</evidence>
<dbReference type="PROSITE" id="PS50071">
    <property type="entry name" value="HOMEOBOX_2"/>
    <property type="match status" value="1"/>
</dbReference>
<evidence type="ECO:0000259" key="9">
    <source>
        <dbReference type="PROSITE" id="PS50071"/>
    </source>
</evidence>
<dbReference type="InterPro" id="IPR001356">
    <property type="entry name" value="HD"/>
</dbReference>
<dbReference type="InterPro" id="IPR009057">
    <property type="entry name" value="Homeodomain-like_sf"/>
</dbReference>
<keyword evidence="3 6" id="KW-0238">DNA-binding</keyword>
<dbReference type="InterPro" id="IPR017970">
    <property type="entry name" value="Homeobox_CS"/>
</dbReference>
<keyword evidence="4 6" id="KW-0371">Homeobox</keyword>
<dbReference type="OrthoDB" id="6159439at2759"/>
<feature type="region of interest" description="Disordered" evidence="8">
    <location>
        <begin position="253"/>
        <end position="281"/>
    </location>
</feature>
<dbReference type="Proteomes" id="UP000887116">
    <property type="component" value="Unassembled WGS sequence"/>
</dbReference>
<feature type="compositionally biased region" description="Polar residues" evidence="8">
    <location>
        <begin position="196"/>
        <end position="213"/>
    </location>
</feature>
<dbReference type="PROSITE" id="PS00027">
    <property type="entry name" value="HOMEOBOX_1"/>
    <property type="match status" value="1"/>
</dbReference>
<sequence length="367" mass="41326">MIFGKKYFYHCERVFYITIMDGLQGYPSAYAALSGSRYISIGPSTALDTVFRPATAPFYQPYVPWMTRPYTLEDFRNAAAAPLGKHRRNRTAFSQQQLAALEQTFAKTQYPDLENRESLSRKTGLPEPKIQVWFKNRRAKQRKLQKGGDKSFSVQDKCKDVISSTTTSPQRSVTDKDLGSGKQTSVQNRLDCDPSHSISNARISECSSSQIKDSTFGRLPTEEISPRNSIPSSSEPGYEAASLETHNFKAKILNENPNYPPSPKAQNNDYEDLSSETPQSSDVIKQHPLNFWAGKLPTYLSPTTADTQCRFLPMVSSFLYPHLPGNWPYTYYGNATSTTDIVYDDKSQCLPLNRTENSGSRYTESES</sequence>
<evidence type="ECO:0000313" key="11">
    <source>
        <dbReference type="Proteomes" id="UP000887116"/>
    </source>
</evidence>
<proteinExistence type="predicted"/>
<evidence type="ECO:0000256" key="1">
    <source>
        <dbReference type="ARBA" id="ARBA00004123"/>
    </source>
</evidence>
<feature type="domain" description="Homeobox" evidence="9">
    <location>
        <begin position="84"/>
        <end position="144"/>
    </location>
</feature>
<dbReference type="SMART" id="SM00389">
    <property type="entry name" value="HOX"/>
    <property type="match status" value="1"/>
</dbReference>
<feature type="compositionally biased region" description="Polar residues" evidence="8">
    <location>
        <begin position="162"/>
        <end position="172"/>
    </location>
</feature>
<feature type="region of interest" description="Disordered" evidence="8">
    <location>
        <begin position="160"/>
        <end position="241"/>
    </location>
</feature>
<evidence type="ECO:0000256" key="2">
    <source>
        <dbReference type="ARBA" id="ARBA00022473"/>
    </source>
</evidence>
<dbReference type="PANTHER" id="PTHR45793:SF5">
    <property type="entry name" value="HOMEOTIC PROTEIN OCELLILESS"/>
    <property type="match status" value="1"/>
</dbReference>
<feature type="DNA-binding region" description="Homeobox" evidence="6">
    <location>
        <begin position="86"/>
        <end position="145"/>
    </location>
</feature>
<dbReference type="EMBL" id="BMAO01028024">
    <property type="protein sequence ID" value="GFR21400.1"/>
    <property type="molecule type" value="Genomic_DNA"/>
</dbReference>
<name>A0A8X6LTG9_TRICU</name>
<keyword evidence="11" id="KW-1185">Reference proteome</keyword>
<comment type="subcellular location">
    <subcellularLocation>
        <location evidence="1 6 7">Nucleus</location>
    </subcellularLocation>
</comment>
<dbReference type="Pfam" id="PF00046">
    <property type="entry name" value="Homeodomain"/>
    <property type="match status" value="1"/>
</dbReference>
<evidence type="ECO:0000256" key="4">
    <source>
        <dbReference type="ARBA" id="ARBA00023155"/>
    </source>
</evidence>
<evidence type="ECO:0000256" key="6">
    <source>
        <dbReference type="PROSITE-ProRule" id="PRU00108"/>
    </source>
</evidence>
<dbReference type="PANTHER" id="PTHR45793">
    <property type="entry name" value="HOMEOBOX PROTEIN"/>
    <property type="match status" value="1"/>
</dbReference>
<reference evidence="10" key="1">
    <citation type="submission" date="2020-07" db="EMBL/GenBank/DDBJ databases">
        <title>Multicomponent nature underlies the extraordinary mechanical properties of spider dragline silk.</title>
        <authorList>
            <person name="Kono N."/>
            <person name="Nakamura H."/>
            <person name="Mori M."/>
            <person name="Yoshida Y."/>
            <person name="Ohtoshi R."/>
            <person name="Malay A.D."/>
            <person name="Moran D.A.P."/>
            <person name="Tomita M."/>
            <person name="Numata K."/>
            <person name="Arakawa K."/>
        </authorList>
    </citation>
    <scope>NUCLEOTIDE SEQUENCE</scope>
</reference>
<organism evidence="10 11">
    <name type="scientific">Trichonephila clavata</name>
    <name type="common">Joro spider</name>
    <name type="synonym">Nephila clavata</name>
    <dbReference type="NCBI Taxonomy" id="2740835"/>
    <lineage>
        <taxon>Eukaryota</taxon>
        <taxon>Metazoa</taxon>
        <taxon>Ecdysozoa</taxon>
        <taxon>Arthropoda</taxon>
        <taxon>Chelicerata</taxon>
        <taxon>Arachnida</taxon>
        <taxon>Araneae</taxon>
        <taxon>Araneomorphae</taxon>
        <taxon>Entelegynae</taxon>
        <taxon>Araneoidea</taxon>
        <taxon>Nephilidae</taxon>
        <taxon>Trichonephila</taxon>
    </lineage>
</organism>
<dbReference type="GO" id="GO:0005634">
    <property type="term" value="C:nucleus"/>
    <property type="evidence" value="ECO:0007669"/>
    <property type="project" value="UniProtKB-SubCell"/>
</dbReference>
<dbReference type="AlphaFoldDB" id="A0A8X6LTG9"/>
<comment type="caution">
    <text evidence="10">The sequence shown here is derived from an EMBL/GenBank/DDBJ whole genome shotgun (WGS) entry which is preliminary data.</text>
</comment>
<dbReference type="GO" id="GO:0000981">
    <property type="term" value="F:DNA-binding transcription factor activity, RNA polymerase II-specific"/>
    <property type="evidence" value="ECO:0007669"/>
    <property type="project" value="InterPro"/>
</dbReference>
<evidence type="ECO:0000313" key="10">
    <source>
        <dbReference type="EMBL" id="GFR21400.1"/>
    </source>
</evidence>
<dbReference type="SUPFAM" id="SSF46689">
    <property type="entry name" value="Homeodomain-like"/>
    <property type="match status" value="1"/>
</dbReference>
<dbReference type="Gene3D" id="1.10.10.60">
    <property type="entry name" value="Homeodomain-like"/>
    <property type="match status" value="1"/>
</dbReference>
<dbReference type="CDD" id="cd00086">
    <property type="entry name" value="homeodomain"/>
    <property type="match status" value="1"/>
</dbReference>
<protein>
    <recommendedName>
        <fullName evidence="9">Homeobox domain-containing protein</fullName>
    </recommendedName>
</protein>
<evidence type="ECO:0000256" key="5">
    <source>
        <dbReference type="ARBA" id="ARBA00023242"/>
    </source>
</evidence>
<evidence type="ECO:0000256" key="7">
    <source>
        <dbReference type="RuleBase" id="RU000682"/>
    </source>
</evidence>
<evidence type="ECO:0000256" key="8">
    <source>
        <dbReference type="SAM" id="MobiDB-lite"/>
    </source>
</evidence>